<comment type="caution">
    <text evidence="2">The sequence shown here is derived from an EMBL/GenBank/DDBJ whole genome shotgun (WGS) entry which is preliminary data.</text>
</comment>
<dbReference type="OrthoDB" id="2758753at2759"/>
<gene>
    <name evidence="2" type="ORF">BN946_scf184747.g49</name>
</gene>
<feature type="compositionally biased region" description="Basic and acidic residues" evidence="1">
    <location>
        <begin position="223"/>
        <end position="238"/>
    </location>
</feature>
<dbReference type="AlphaFoldDB" id="A0A060SSV0"/>
<organism evidence="2 3">
    <name type="scientific">Pycnoporus cinnabarinus</name>
    <name type="common">Cinnabar-red polypore</name>
    <name type="synonym">Trametes cinnabarina</name>
    <dbReference type="NCBI Taxonomy" id="5643"/>
    <lineage>
        <taxon>Eukaryota</taxon>
        <taxon>Fungi</taxon>
        <taxon>Dikarya</taxon>
        <taxon>Basidiomycota</taxon>
        <taxon>Agaricomycotina</taxon>
        <taxon>Agaricomycetes</taxon>
        <taxon>Polyporales</taxon>
        <taxon>Polyporaceae</taxon>
        <taxon>Trametes</taxon>
    </lineage>
</organism>
<evidence type="ECO:0000256" key="1">
    <source>
        <dbReference type="SAM" id="MobiDB-lite"/>
    </source>
</evidence>
<dbReference type="STRING" id="5643.A0A060SSV0"/>
<accession>A0A060SSV0</accession>
<evidence type="ECO:0000313" key="2">
    <source>
        <dbReference type="EMBL" id="CDO77236.1"/>
    </source>
</evidence>
<keyword evidence="3" id="KW-1185">Reference proteome</keyword>
<feature type="compositionally biased region" description="Acidic residues" evidence="1">
    <location>
        <begin position="199"/>
        <end position="222"/>
    </location>
</feature>
<dbReference type="Proteomes" id="UP000029665">
    <property type="component" value="Unassembled WGS sequence"/>
</dbReference>
<dbReference type="OMA" id="RARFFEH"/>
<dbReference type="EMBL" id="CCBP010000446">
    <property type="protein sequence ID" value="CDO77236.1"/>
    <property type="molecule type" value="Genomic_DNA"/>
</dbReference>
<proteinExistence type="predicted"/>
<protein>
    <recommendedName>
        <fullName evidence="4">F-box domain-containing protein</fullName>
    </recommendedName>
</protein>
<feature type="region of interest" description="Disordered" evidence="1">
    <location>
        <begin position="199"/>
        <end position="238"/>
    </location>
</feature>
<dbReference type="InterPro" id="IPR032675">
    <property type="entry name" value="LRR_dom_sf"/>
</dbReference>
<reference evidence="2" key="1">
    <citation type="submission" date="2014-01" db="EMBL/GenBank/DDBJ databases">
        <title>The genome of the white-rot fungus Pycnoporus cinnabarinus: a basidiomycete model with a versatile arsenal for lignocellulosic biomass breakdown.</title>
        <authorList>
            <person name="Levasseur A."/>
            <person name="Lomascolo A."/>
            <person name="Ruiz-Duenas F.J."/>
            <person name="Uzan E."/>
            <person name="Piumi F."/>
            <person name="Kues U."/>
            <person name="Ram A.F.J."/>
            <person name="Murat C."/>
            <person name="Haon M."/>
            <person name="Benoit I."/>
            <person name="Arfi Y."/>
            <person name="Chevret D."/>
            <person name="Drula E."/>
            <person name="Kwon M.J."/>
            <person name="Gouret P."/>
            <person name="Lesage-Meessen L."/>
            <person name="Lombard V."/>
            <person name="Mariette J."/>
            <person name="Noirot C."/>
            <person name="Park J."/>
            <person name="Patyshakuliyeva A."/>
            <person name="Wieneger R.A.B."/>
            <person name="Wosten H.A.B."/>
            <person name="Martin F."/>
            <person name="Coutinho P.M."/>
            <person name="de Vries R."/>
            <person name="Martinez A.T."/>
            <person name="Klopp C."/>
            <person name="Pontarotti P."/>
            <person name="Henrissat B."/>
            <person name="Record E."/>
        </authorList>
    </citation>
    <scope>NUCLEOTIDE SEQUENCE [LARGE SCALE GENOMIC DNA]</scope>
    <source>
        <strain evidence="2">BRFM137</strain>
    </source>
</reference>
<sequence length="519" mass="57861">MSSTTLSFQSPLRMLPDDAVLEIARFLPSDADRLRLALTAKSLCAAVPPRPTDVSLKTKTRIASLCQALRRHPSFSNCLLVLEVHFATKQADVKAALPLIRDIFTKARSLRRLTLGPQEYASPELRFLLRNFSSLTHLAINESKCSSLATASANLPHSLQSIHLSSCSNGTTWHALVKSLSVLPSLTALTLEDCSFEVDADDSADEDEDNSEGTGESGEEGDHDNNQDNVDTHEQQRQLHLEKTLGRSLSHLHTLHAILTPLPDSYLAFSKIFPQLDTLELVECALPADDNEDEADHDQSLKQLTLIDCDATACAPPPWTIHNGSIASSSMLYDSDTLLDDLCLCQPEVLTGLVLRIPVFMEEMWTNLTENASKLHRLELETYEMDLLSTITLLASIFEEQTDQEDDEEQPPIIMLSVAGSRYYSSSDLEEQLTGLLKHASNAFPELQYIAVASTTIKMFPFKDLSGEGAPWRWWRIPRGDRTDIREIPAWEGERVRRYFREADRAQAENFNGACKPTP</sequence>
<dbReference type="HOGENOM" id="CLU_524909_0_0_1"/>
<evidence type="ECO:0000313" key="3">
    <source>
        <dbReference type="Proteomes" id="UP000029665"/>
    </source>
</evidence>
<dbReference type="SUPFAM" id="SSF52047">
    <property type="entry name" value="RNI-like"/>
    <property type="match status" value="1"/>
</dbReference>
<name>A0A060SSV0_PYCCI</name>
<dbReference type="Gene3D" id="3.80.10.10">
    <property type="entry name" value="Ribonuclease Inhibitor"/>
    <property type="match status" value="1"/>
</dbReference>
<evidence type="ECO:0008006" key="4">
    <source>
        <dbReference type="Google" id="ProtNLM"/>
    </source>
</evidence>